<feature type="domain" description="Nose resistant-to-fluoxetine protein N-terminal" evidence="3">
    <location>
        <begin position="70"/>
        <end position="185"/>
    </location>
</feature>
<dbReference type="Pfam" id="PF20146">
    <property type="entry name" value="NRF"/>
    <property type="match status" value="1"/>
</dbReference>
<feature type="transmembrane region" description="Helical" evidence="1">
    <location>
        <begin position="410"/>
        <end position="431"/>
    </location>
</feature>
<feature type="chain" id="PRO_5045548034" description="Nose resistant-to-fluoxetine protein N-terminal domain-containing protein" evidence="2">
    <location>
        <begin position="19"/>
        <end position="661"/>
    </location>
</feature>
<feature type="transmembrane region" description="Helical" evidence="1">
    <location>
        <begin position="194"/>
        <end position="215"/>
    </location>
</feature>
<evidence type="ECO:0000259" key="3">
    <source>
        <dbReference type="SMART" id="SM00703"/>
    </source>
</evidence>
<evidence type="ECO:0000256" key="2">
    <source>
        <dbReference type="SAM" id="SignalP"/>
    </source>
</evidence>
<feature type="transmembrane region" description="Helical" evidence="1">
    <location>
        <begin position="591"/>
        <end position="613"/>
    </location>
</feature>
<evidence type="ECO:0000256" key="1">
    <source>
        <dbReference type="SAM" id="Phobius"/>
    </source>
</evidence>
<dbReference type="Pfam" id="PF01757">
    <property type="entry name" value="Acyl_transf_3"/>
    <property type="match status" value="1"/>
</dbReference>
<keyword evidence="1" id="KW-0472">Membrane</keyword>
<feature type="transmembrane region" description="Helical" evidence="1">
    <location>
        <begin position="348"/>
        <end position="368"/>
    </location>
</feature>
<dbReference type="GeneID" id="109427400"/>
<dbReference type="InterPro" id="IPR006621">
    <property type="entry name" value="Nose-resist-to-fluoxetine_N"/>
</dbReference>
<name>A0ABM1Y619_AEDAL</name>
<feature type="transmembrane region" description="Helical" evidence="1">
    <location>
        <begin position="307"/>
        <end position="327"/>
    </location>
</feature>
<evidence type="ECO:0000313" key="5">
    <source>
        <dbReference type="Proteomes" id="UP000069940"/>
    </source>
</evidence>
<dbReference type="RefSeq" id="XP_029709735.2">
    <property type="nucleotide sequence ID" value="XM_029853875.2"/>
</dbReference>
<dbReference type="InterPro" id="IPR002656">
    <property type="entry name" value="Acyl_transf_3_dom"/>
</dbReference>
<feature type="signal peptide" evidence="2">
    <location>
        <begin position="1"/>
        <end position="18"/>
    </location>
</feature>
<keyword evidence="5" id="KW-1185">Reference proteome</keyword>
<feature type="transmembrane region" description="Helical" evidence="1">
    <location>
        <begin position="558"/>
        <end position="579"/>
    </location>
</feature>
<keyword evidence="1" id="KW-1133">Transmembrane helix</keyword>
<feature type="transmembrane region" description="Helical" evidence="1">
    <location>
        <begin position="479"/>
        <end position="499"/>
    </location>
</feature>
<feature type="transmembrane region" description="Helical" evidence="1">
    <location>
        <begin position="267"/>
        <end position="287"/>
    </location>
</feature>
<dbReference type="SMART" id="SM00703">
    <property type="entry name" value="NRF"/>
    <property type="match status" value="1"/>
</dbReference>
<dbReference type="PANTHER" id="PTHR11161">
    <property type="entry name" value="O-ACYLTRANSFERASE"/>
    <property type="match status" value="1"/>
</dbReference>
<dbReference type="PANTHER" id="PTHR11161:SF0">
    <property type="entry name" value="O-ACYLTRANSFERASE LIKE PROTEIN"/>
    <property type="match status" value="1"/>
</dbReference>
<feature type="transmembrane region" description="Helical" evidence="1">
    <location>
        <begin position="625"/>
        <end position="652"/>
    </location>
</feature>
<feature type="transmembrane region" description="Helical" evidence="1">
    <location>
        <begin position="438"/>
        <end position="459"/>
    </location>
</feature>
<protein>
    <recommendedName>
        <fullName evidence="3">Nose resistant-to-fluoxetine protein N-terminal domain-containing protein</fullName>
    </recommendedName>
</protein>
<keyword evidence="1" id="KW-0812">Transmembrane</keyword>
<dbReference type="InterPro" id="IPR052728">
    <property type="entry name" value="O2_lipid_transport_reg"/>
</dbReference>
<accession>A0ABM1Y619</accession>
<reference evidence="4" key="2">
    <citation type="submission" date="2025-05" db="UniProtKB">
        <authorList>
            <consortium name="EnsemblMetazoa"/>
        </authorList>
    </citation>
    <scope>IDENTIFICATION</scope>
    <source>
        <strain evidence="4">Foshan</strain>
    </source>
</reference>
<proteinExistence type="predicted"/>
<evidence type="ECO:0000313" key="4">
    <source>
        <dbReference type="EnsemblMetazoa" id="AALFPA23_006086.P7865"/>
    </source>
</evidence>
<keyword evidence="2" id="KW-0732">Signal</keyword>
<dbReference type="Proteomes" id="UP000069940">
    <property type="component" value="Unassembled WGS sequence"/>
</dbReference>
<dbReference type="EnsemblMetazoa" id="AALFPA23_006086.R7865">
    <property type="protein sequence ID" value="AALFPA23_006086.P7865"/>
    <property type="gene ID" value="AALFPA23_006086"/>
</dbReference>
<sequence>MWPTWLVPLALLSNGTLPVGKFHGQSGNSSSSGRELRNVEFSVDEVLLLNRYFVDFLAAIDDQAAADSADPQCALAMRQLATGYLARERLGLEWFDSWGKIPSGLYHQNTYALGNVDQCRDIAEIRMQHCTFLGAPPGNLELLVSGLCVPQLCNPDFVQLLYAAYLKTQSVTLVPMVEQELLCIRDEEIQYDGAVITAIVVSSIIGLCVVCSTLYEFVAETLKRDPKLLYSSFSLLGNLRSILHLVPRVKSAQQRSSMIECAHGIRSLSMIWIIIVHIHEFLLVALWKNSPTMWKYIRSFVPSVLHFTGYLAVDTFLVLSGMLVAMSMLRELDKKGKINPLMLYLHRYIRITAPYAAMILFVVSFAQYTGEGVLWKVHMNGFKQSCVTNWWAALLHIQNYVAPNEMCLTWTWYLSVDMQLYIIAPALIYPLWRFGKRVLIGIAGLAVLSMACVLGTFLYNEFRLSLFAPDVDYRRYALTYYSTHARMAVWLWGLIFGYILHKTKDTGVNLSKRNWTAGWVACFTLLGLIVFSSYQIYVTDVADFSYVIDAFYEPLSRSVFAVCVMWIILACVNGKGGLLDEFLGASIWQPISRLSFTMYLLHVLLLMMASVAPDKTGAYFSVINLFYWIWGTIGLTTSVTLLWSAIFELPFVTLSKLLLRS</sequence>
<organism evidence="4 5">
    <name type="scientific">Aedes albopictus</name>
    <name type="common">Asian tiger mosquito</name>
    <name type="synonym">Stegomyia albopicta</name>
    <dbReference type="NCBI Taxonomy" id="7160"/>
    <lineage>
        <taxon>Eukaryota</taxon>
        <taxon>Metazoa</taxon>
        <taxon>Ecdysozoa</taxon>
        <taxon>Arthropoda</taxon>
        <taxon>Hexapoda</taxon>
        <taxon>Insecta</taxon>
        <taxon>Pterygota</taxon>
        <taxon>Neoptera</taxon>
        <taxon>Endopterygota</taxon>
        <taxon>Diptera</taxon>
        <taxon>Nematocera</taxon>
        <taxon>Culicoidea</taxon>
        <taxon>Culicidae</taxon>
        <taxon>Culicinae</taxon>
        <taxon>Aedini</taxon>
        <taxon>Aedes</taxon>
        <taxon>Stegomyia</taxon>
    </lineage>
</organism>
<feature type="transmembrane region" description="Helical" evidence="1">
    <location>
        <begin position="519"/>
        <end position="538"/>
    </location>
</feature>
<reference evidence="5" key="1">
    <citation type="journal article" date="2015" name="Proc. Natl. Acad. Sci. U.S.A.">
        <title>Genome sequence of the Asian Tiger mosquito, Aedes albopictus, reveals insights into its biology, genetics, and evolution.</title>
        <authorList>
            <person name="Chen X.G."/>
            <person name="Jiang X."/>
            <person name="Gu J."/>
            <person name="Xu M."/>
            <person name="Wu Y."/>
            <person name="Deng Y."/>
            <person name="Zhang C."/>
            <person name="Bonizzoni M."/>
            <person name="Dermauw W."/>
            <person name="Vontas J."/>
            <person name="Armbruster P."/>
            <person name="Huang X."/>
            <person name="Yang Y."/>
            <person name="Zhang H."/>
            <person name="He W."/>
            <person name="Peng H."/>
            <person name="Liu Y."/>
            <person name="Wu K."/>
            <person name="Chen J."/>
            <person name="Lirakis M."/>
            <person name="Topalis P."/>
            <person name="Van Leeuwen T."/>
            <person name="Hall A.B."/>
            <person name="Jiang X."/>
            <person name="Thorpe C."/>
            <person name="Mueller R.L."/>
            <person name="Sun C."/>
            <person name="Waterhouse R.M."/>
            <person name="Yan G."/>
            <person name="Tu Z.J."/>
            <person name="Fang X."/>
            <person name="James A.A."/>
        </authorList>
    </citation>
    <scope>NUCLEOTIDE SEQUENCE [LARGE SCALE GENOMIC DNA]</scope>
    <source>
        <strain evidence="5">Foshan</strain>
    </source>
</reference>